<keyword evidence="4" id="KW-1185">Reference proteome</keyword>
<dbReference type="Pfam" id="PF11937">
    <property type="entry name" value="DUF3455"/>
    <property type="match status" value="1"/>
</dbReference>
<feature type="compositionally biased region" description="Polar residues" evidence="1">
    <location>
        <begin position="32"/>
        <end position="44"/>
    </location>
</feature>
<feature type="signal peptide" evidence="2">
    <location>
        <begin position="1"/>
        <end position="17"/>
    </location>
</feature>
<evidence type="ECO:0000313" key="3">
    <source>
        <dbReference type="EMBL" id="PSN61304.1"/>
    </source>
</evidence>
<evidence type="ECO:0000256" key="2">
    <source>
        <dbReference type="SAM" id="SignalP"/>
    </source>
</evidence>
<accession>A0A2T2N7A0</accession>
<dbReference type="PANTHER" id="PTHR35567">
    <property type="entry name" value="MALATE DEHYDROGENASE (AFU_ORTHOLOGUE AFUA_2G13800)"/>
    <property type="match status" value="1"/>
</dbReference>
<keyword evidence="2" id="KW-0732">Signal</keyword>
<dbReference type="OrthoDB" id="1859733at2759"/>
<protein>
    <recommendedName>
        <fullName evidence="5">Malate dehydrogenase</fullName>
    </recommendedName>
</protein>
<evidence type="ECO:0000256" key="1">
    <source>
        <dbReference type="SAM" id="MobiDB-lite"/>
    </source>
</evidence>
<dbReference type="InterPro" id="IPR021851">
    <property type="entry name" value="DUF3455"/>
</dbReference>
<name>A0A2T2N7A0_CORCC</name>
<evidence type="ECO:0008006" key="5">
    <source>
        <dbReference type="Google" id="ProtNLM"/>
    </source>
</evidence>
<dbReference type="PANTHER" id="PTHR35567:SF11">
    <property type="entry name" value="MALATE DEHYDROGENASE (AFU_ORTHOLOGUE AFUA_2G13800)"/>
    <property type="match status" value="1"/>
</dbReference>
<sequence>MLSSAIFTTLALPLALAAPLSTFLRPPHHLSARQSNDTNDTTCDLSGIAQPENTLQPPSSNLSLMLIALGHGTQNYTCGANATAAPSSFGALATLYDASCAVATARPPLENLIQDSQAQIGEHFFADLTTPEFVIQGMEPTFAKKAEAVDAPDKAADVAWLRLEAVSQGAVKMVYRLNTKGGVAPGSCEGVVEGETVTVDYEALYWIYG</sequence>
<feature type="region of interest" description="Disordered" evidence="1">
    <location>
        <begin position="29"/>
        <end position="54"/>
    </location>
</feature>
<organism evidence="3 4">
    <name type="scientific">Corynespora cassiicola Philippines</name>
    <dbReference type="NCBI Taxonomy" id="1448308"/>
    <lineage>
        <taxon>Eukaryota</taxon>
        <taxon>Fungi</taxon>
        <taxon>Dikarya</taxon>
        <taxon>Ascomycota</taxon>
        <taxon>Pezizomycotina</taxon>
        <taxon>Dothideomycetes</taxon>
        <taxon>Pleosporomycetidae</taxon>
        <taxon>Pleosporales</taxon>
        <taxon>Corynesporascaceae</taxon>
        <taxon>Corynespora</taxon>
    </lineage>
</organism>
<gene>
    <name evidence="3" type="ORF">BS50DRAFT_158035</name>
</gene>
<evidence type="ECO:0000313" key="4">
    <source>
        <dbReference type="Proteomes" id="UP000240883"/>
    </source>
</evidence>
<dbReference type="EMBL" id="KZ678145">
    <property type="protein sequence ID" value="PSN61304.1"/>
    <property type="molecule type" value="Genomic_DNA"/>
</dbReference>
<dbReference type="Proteomes" id="UP000240883">
    <property type="component" value="Unassembled WGS sequence"/>
</dbReference>
<feature type="chain" id="PRO_5015423934" description="Malate dehydrogenase" evidence="2">
    <location>
        <begin position="18"/>
        <end position="209"/>
    </location>
</feature>
<dbReference type="AlphaFoldDB" id="A0A2T2N7A0"/>
<proteinExistence type="predicted"/>
<reference evidence="3 4" key="1">
    <citation type="journal article" date="2018" name="Front. Microbiol.">
        <title>Genome-Wide Analysis of Corynespora cassiicola Leaf Fall Disease Putative Effectors.</title>
        <authorList>
            <person name="Lopez D."/>
            <person name="Ribeiro S."/>
            <person name="Label P."/>
            <person name="Fumanal B."/>
            <person name="Venisse J.S."/>
            <person name="Kohler A."/>
            <person name="de Oliveira R.R."/>
            <person name="Labutti K."/>
            <person name="Lipzen A."/>
            <person name="Lail K."/>
            <person name="Bauer D."/>
            <person name="Ohm R.A."/>
            <person name="Barry K.W."/>
            <person name="Spatafora J."/>
            <person name="Grigoriev I.V."/>
            <person name="Martin F.M."/>
            <person name="Pujade-Renaud V."/>
        </authorList>
    </citation>
    <scope>NUCLEOTIDE SEQUENCE [LARGE SCALE GENOMIC DNA]</scope>
    <source>
        <strain evidence="3 4">Philippines</strain>
    </source>
</reference>